<dbReference type="GO" id="GO:0005789">
    <property type="term" value="C:endoplasmic reticulum membrane"/>
    <property type="evidence" value="ECO:0007669"/>
    <property type="project" value="UniProtKB-SubCell"/>
</dbReference>
<organism evidence="13">
    <name type="scientific">Phaffia rhodozyma</name>
    <name type="common">Yeast</name>
    <name type="synonym">Xanthophyllomyces dendrorhous</name>
    <dbReference type="NCBI Taxonomy" id="264483"/>
    <lineage>
        <taxon>Eukaryota</taxon>
        <taxon>Fungi</taxon>
        <taxon>Dikarya</taxon>
        <taxon>Basidiomycota</taxon>
        <taxon>Agaricomycotina</taxon>
        <taxon>Tremellomycetes</taxon>
        <taxon>Cystofilobasidiales</taxon>
        <taxon>Mrakiaceae</taxon>
        <taxon>Phaffia</taxon>
    </lineage>
</organism>
<keyword evidence="4" id="KW-0813">Transport</keyword>
<feature type="transmembrane region" description="Helical" evidence="12">
    <location>
        <begin position="143"/>
        <end position="165"/>
    </location>
</feature>
<evidence type="ECO:0000256" key="10">
    <source>
        <dbReference type="ARBA" id="ARBA00023136"/>
    </source>
</evidence>
<evidence type="ECO:0000256" key="2">
    <source>
        <dbReference type="ARBA" id="ARBA00010604"/>
    </source>
</evidence>
<evidence type="ECO:0000256" key="7">
    <source>
        <dbReference type="ARBA" id="ARBA00022927"/>
    </source>
</evidence>
<evidence type="ECO:0000256" key="3">
    <source>
        <dbReference type="ARBA" id="ARBA00021257"/>
    </source>
</evidence>
<evidence type="ECO:0000256" key="11">
    <source>
        <dbReference type="SAM" id="MobiDB-lite"/>
    </source>
</evidence>
<evidence type="ECO:0000313" key="13">
    <source>
        <dbReference type="EMBL" id="CDZ96161.1"/>
    </source>
</evidence>
<dbReference type="Pfam" id="PF03839">
    <property type="entry name" value="Sec62"/>
    <property type="match status" value="1"/>
</dbReference>
<dbReference type="EMBL" id="LN483116">
    <property type="protein sequence ID" value="CDZ96161.1"/>
    <property type="molecule type" value="Genomic_DNA"/>
</dbReference>
<evidence type="ECO:0000256" key="9">
    <source>
        <dbReference type="ARBA" id="ARBA00023010"/>
    </source>
</evidence>
<comment type="subcellular location">
    <subcellularLocation>
        <location evidence="1">Endoplasmic reticulum membrane</location>
        <topology evidence="1">Multi-pass membrane protein</topology>
    </subcellularLocation>
</comment>
<reference evidence="13" key="1">
    <citation type="submission" date="2014-08" db="EMBL/GenBank/DDBJ databases">
        <authorList>
            <person name="Sharma Rahul"/>
            <person name="Thines Marco"/>
        </authorList>
    </citation>
    <scope>NUCLEOTIDE SEQUENCE</scope>
</reference>
<keyword evidence="6" id="KW-0256">Endoplasmic reticulum</keyword>
<evidence type="ECO:0000256" key="12">
    <source>
        <dbReference type="SAM" id="Phobius"/>
    </source>
</evidence>
<sequence>MVFASLKRLIPDLTDATSFLIAVILTRKQATAEQRNVVNFLRSKNGVKSRNGLLNGKRTDYFKGKNAIKALLSPLYAKQKNVPKVTTEEEAVKLLHSIIPCAFFLRVNRSAEGSPRVIQINPQQAFSPDGSEYYAWFYEGSQLWTMIAAFGMVACMLAAVLYPLWPYTMRLGVWYLSIGILMLLAAFFVLAIFRLIFYVITLVVARPGIWIFPRLFEDVSFMDSWTPVWGWDIPPKKKSSSKGTRSSKKEKKSFASAVASSGSTPSSIVAADGEKVGGTRKTYAGATVEEIKDDDA</sequence>
<dbReference type="InterPro" id="IPR011553">
    <property type="entry name" value="Sec62_asco"/>
</dbReference>
<feature type="compositionally biased region" description="Low complexity" evidence="11">
    <location>
        <begin position="254"/>
        <end position="271"/>
    </location>
</feature>
<keyword evidence="5 12" id="KW-0812">Transmembrane</keyword>
<dbReference type="AlphaFoldDB" id="A0A0F7SE39"/>
<dbReference type="GO" id="GO:0031204">
    <property type="term" value="P:post-translational protein targeting to membrane, translocation"/>
    <property type="evidence" value="ECO:0007669"/>
    <property type="project" value="TreeGrafter"/>
</dbReference>
<keyword evidence="8 12" id="KW-1133">Transmembrane helix</keyword>
<proteinExistence type="inferred from homology"/>
<dbReference type="PANTHER" id="PTHR12443:SF9">
    <property type="entry name" value="TRANSLOCATION PROTEIN SEC62"/>
    <property type="match status" value="1"/>
</dbReference>
<dbReference type="PANTHER" id="PTHR12443">
    <property type="entry name" value="TRANSLOCATION PROTEIN SEC62"/>
    <property type="match status" value="1"/>
</dbReference>
<feature type="region of interest" description="Disordered" evidence="11">
    <location>
        <begin position="236"/>
        <end position="271"/>
    </location>
</feature>
<name>A0A0F7SE39_PHARH</name>
<keyword evidence="7" id="KW-0653">Protein transport</keyword>
<evidence type="ECO:0000256" key="4">
    <source>
        <dbReference type="ARBA" id="ARBA00022448"/>
    </source>
</evidence>
<dbReference type="NCBIfam" id="TIGR00869">
    <property type="entry name" value="sec62"/>
    <property type="match status" value="1"/>
</dbReference>
<comment type="similarity">
    <text evidence="2">Belongs to the SEC62 family.</text>
</comment>
<evidence type="ECO:0000256" key="6">
    <source>
        <dbReference type="ARBA" id="ARBA00022824"/>
    </source>
</evidence>
<evidence type="ECO:0000256" key="8">
    <source>
        <dbReference type="ARBA" id="ARBA00022989"/>
    </source>
</evidence>
<evidence type="ECO:0000256" key="1">
    <source>
        <dbReference type="ARBA" id="ARBA00004477"/>
    </source>
</evidence>
<keyword evidence="10 12" id="KW-0472">Membrane</keyword>
<feature type="transmembrane region" description="Helical" evidence="12">
    <location>
        <begin position="171"/>
        <end position="204"/>
    </location>
</feature>
<feature type="compositionally biased region" description="Basic residues" evidence="11">
    <location>
        <begin position="236"/>
        <end position="251"/>
    </location>
</feature>
<protein>
    <recommendedName>
        <fullName evidence="3">Translocation protein SEC62</fullName>
    </recommendedName>
</protein>
<dbReference type="InterPro" id="IPR004728">
    <property type="entry name" value="Sec62"/>
</dbReference>
<keyword evidence="9" id="KW-0811">Translocation</keyword>
<evidence type="ECO:0000256" key="5">
    <source>
        <dbReference type="ARBA" id="ARBA00022692"/>
    </source>
</evidence>
<accession>A0A0F7SE39</accession>